<evidence type="ECO:0000256" key="5">
    <source>
        <dbReference type="ARBA" id="ARBA00022737"/>
    </source>
</evidence>
<dbReference type="Pfam" id="PF00005">
    <property type="entry name" value="ABC_tran"/>
    <property type="match status" value="3"/>
</dbReference>
<dbReference type="STRING" id="333673.A0A3M0J8S7"/>
<feature type="transmembrane region" description="Helical" evidence="10">
    <location>
        <begin position="85"/>
        <end position="104"/>
    </location>
</feature>
<proteinExistence type="inferred from homology"/>
<feature type="transmembrane region" description="Helical" evidence="10">
    <location>
        <begin position="753"/>
        <end position="779"/>
    </location>
</feature>
<evidence type="ECO:0000256" key="7">
    <source>
        <dbReference type="ARBA" id="ARBA00022840"/>
    </source>
</evidence>
<keyword evidence="9 10" id="KW-0472">Membrane</keyword>
<dbReference type="SUPFAM" id="SSF52540">
    <property type="entry name" value="P-loop containing nucleoside triphosphate hydrolases"/>
    <property type="match status" value="3"/>
</dbReference>
<comment type="subcellular location">
    <subcellularLocation>
        <location evidence="1">Membrane</location>
        <topology evidence="1">Multi-pass membrane protein</topology>
    </subcellularLocation>
</comment>
<evidence type="ECO:0000259" key="11">
    <source>
        <dbReference type="PROSITE" id="PS50893"/>
    </source>
</evidence>
<keyword evidence="6" id="KW-0547">Nucleotide-binding</keyword>
<feature type="transmembrane region" description="Helical" evidence="10">
    <location>
        <begin position="885"/>
        <end position="903"/>
    </location>
</feature>
<reference evidence="12 13" key="1">
    <citation type="submission" date="2018-07" db="EMBL/GenBank/DDBJ databases">
        <title>A high quality draft genome assembly of the barn swallow (H. rustica rustica).</title>
        <authorList>
            <person name="Formenti G."/>
            <person name="Chiara M."/>
            <person name="Poveda L."/>
            <person name="Francoijs K.-J."/>
            <person name="Bonisoli-Alquati A."/>
            <person name="Canova L."/>
            <person name="Gianfranceschi L."/>
            <person name="Horner D.S."/>
            <person name="Saino N."/>
        </authorList>
    </citation>
    <scope>NUCLEOTIDE SEQUENCE [LARGE SCALE GENOMIC DNA]</scope>
    <source>
        <strain evidence="12">Chelidonia</strain>
        <tissue evidence="12">Blood</tissue>
    </source>
</reference>
<evidence type="ECO:0000256" key="4">
    <source>
        <dbReference type="ARBA" id="ARBA00022692"/>
    </source>
</evidence>
<evidence type="ECO:0000313" key="13">
    <source>
        <dbReference type="Proteomes" id="UP000269221"/>
    </source>
</evidence>
<evidence type="ECO:0000256" key="10">
    <source>
        <dbReference type="SAM" id="Phobius"/>
    </source>
</evidence>
<feature type="transmembrane region" description="Helical" evidence="10">
    <location>
        <begin position="1490"/>
        <end position="1511"/>
    </location>
</feature>
<feature type="transmembrane region" description="Helical" evidence="10">
    <location>
        <begin position="1627"/>
        <end position="1646"/>
    </location>
</feature>
<keyword evidence="13" id="KW-1185">Reference proteome</keyword>
<evidence type="ECO:0000256" key="3">
    <source>
        <dbReference type="ARBA" id="ARBA00022448"/>
    </source>
</evidence>
<dbReference type="Proteomes" id="UP000269221">
    <property type="component" value="Unassembled WGS sequence"/>
</dbReference>
<feature type="domain" description="ABC transporter" evidence="11">
    <location>
        <begin position="963"/>
        <end position="1198"/>
    </location>
</feature>
<feature type="transmembrane region" description="Helical" evidence="10">
    <location>
        <begin position="52"/>
        <end position="73"/>
    </location>
</feature>
<feature type="transmembrane region" description="Helical" evidence="10">
    <location>
        <begin position="1666"/>
        <end position="1684"/>
    </location>
</feature>
<keyword evidence="8 10" id="KW-1133">Transmembrane helix</keyword>
<dbReference type="OrthoDB" id="8061355at2759"/>
<dbReference type="GO" id="GO:0005524">
    <property type="term" value="F:ATP binding"/>
    <property type="evidence" value="ECO:0007669"/>
    <property type="project" value="UniProtKB-KW"/>
</dbReference>
<dbReference type="GO" id="GO:0016887">
    <property type="term" value="F:ATP hydrolysis activity"/>
    <property type="evidence" value="ECO:0007669"/>
    <property type="project" value="InterPro"/>
</dbReference>
<evidence type="ECO:0000256" key="9">
    <source>
        <dbReference type="ARBA" id="ARBA00023136"/>
    </source>
</evidence>
<accession>A0A3M0J8S7</accession>
<dbReference type="InterPro" id="IPR013525">
    <property type="entry name" value="ABC2_TM"/>
</dbReference>
<keyword evidence="4 10" id="KW-0812">Transmembrane</keyword>
<dbReference type="GO" id="GO:0005319">
    <property type="term" value="F:lipid transporter activity"/>
    <property type="evidence" value="ECO:0007669"/>
    <property type="project" value="TreeGrafter"/>
</dbReference>
<evidence type="ECO:0000256" key="6">
    <source>
        <dbReference type="ARBA" id="ARBA00022741"/>
    </source>
</evidence>
<dbReference type="FunFam" id="3.40.50.300:FF:000335">
    <property type="entry name" value="ATP binding cassette subfamily A member 5"/>
    <property type="match status" value="1"/>
</dbReference>
<feature type="transmembrane region" description="Helical" evidence="10">
    <location>
        <begin position="712"/>
        <end position="732"/>
    </location>
</feature>
<dbReference type="SMART" id="SM00382">
    <property type="entry name" value="AAA"/>
    <property type="match status" value="3"/>
</dbReference>
<dbReference type="InterPro" id="IPR003439">
    <property type="entry name" value="ABC_transporter-like_ATP-bd"/>
</dbReference>
<feature type="domain" description="ABC transporter" evidence="11">
    <location>
        <begin position="1757"/>
        <end position="1905"/>
    </location>
</feature>
<comment type="caution">
    <text evidence="12">The sequence shown here is derived from an EMBL/GenBank/DDBJ whole genome shotgun (WGS) entry which is preliminary data.</text>
</comment>
<feature type="transmembrane region" description="Helical" evidence="10">
    <location>
        <begin position="791"/>
        <end position="809"/>
    </location>
</feature>
<dbReference type="GO" id="GO:0005886">
    <property type="term" value="C:plasma membrane"/>
    <property type="evidence" value="ECO:0007669"/>
    <property type="project" value="UniProtKB-ARBA"/>
</dbReference>
<organism evidence="12 13">
    <name type="scientific">Hirundo rustica rustica</name>
    <dbReference type="NCBI Taxonomy" id="333673"/>
    <lineage>
        <taxon>Eukaryota</taxon>
        <taxon>Metazoa</taxon>
        <taxon>Chordata</taxon>
        <taxon>Craniata</taxon>
        <taxon>Vertebrata</taxon>
        <taxon>Euteleostomi</taxon>
        <taxon>Archelosauria</taxon>
        <taxon>Archosauria</taxon>
        <taxon>Dinosauria</taxon>
        <taxon>Saurischia</taxon>
        <taxon>Theropoda</taxon>
        <taxon>Coelurosauria</taxon>
        <taxon>Aves</taxon>
        <taxon>Neognathae</taxon>
        <taxon>Neoaves</taxon>
        <taxon>Telluraves</taxon>
        <taxon>Australaves</taxon>
        <taxon>Passeriformes</taxon>
        <taxon>Sylvioidea</taxon>
        <taxon>Hirundinidae</taxon>
        <taxon>Hirundo</taxon>
    </lineage>
</organism>
<dbReference type="FunFam" id="3.40.50.300:FF:000436">
    <property type="entry name" value="ATP binding cassette subfamily A member 9"/>
    <property type="match status" value="1"/>
</dbReference>
<gene>
    <name evidence="12" type="ORF">DUI87_28270</name>
</gene>
<dbReference type="GO" id="GO:0140359">
    <property type="term" value="F:ABC-type transporter activity"/>
    <property type="evidence" value="ECO:0007669"/>
    <property type="project" value="InterPro"/>
</dbReference>
<evidence type="ECO:0000256" key="1">
    <source>
        <dbReference type="ARBA" id="ARBA00004141"/>
    </source>
</evidence>
<dbReference type="InterPro" id="IPR026082">
    <property type="entry name" value="ABCA"/>
</dbReference>
<dbReference type="PROSITE" id="PS50893">
    <property type="entry name" value="ABC_TRANSPORTER_2"/>
    <property type="match status" value="3"/>
</dbReference>
<name>A0A3M0J8S7_HIRRU</name>
<keyword evidence="7" id="KW-0067">ATP-binding</keyword>
<dbReference type="InterPro" id="IPR027417">
    <property type="entry name" value="P-loop_NTPase"/>
</dbReference>
<evidence type="ECO:0000256" key="2">
    <source>
        <dbReference type="ARBA" id="ARBA00008869"/>
    </source>
</evidence>
<feature type="transmembrane region" description="Helical" evidence="10">
    <location>
        <begin position="1572"/>
        <end position="1597"/>
    </location>
</feature>
<dbReference type="PANTHER" id="PTHR19229:SF100">
    <property type="entry name" value="CHOLESTEROL TRANSPORTER ABCA5"/>
    <property type="match status" value="1"/>
</dbReference>
<dbReference type="PROSITE" id="PS00211">
    <property type="entry name" value="ABC_TRANSPORTER_1"/>
    <property type="match status" value="1"/>
</dbReference>
<comment type="similarity">
    <text evidence="2">Belongs to the ABC transporter superfamily. ABCA family.</text>
</comment>
<dbReference type="Pfam" id="PF12698">
    <property type="entry name" value="ABC2_membrane_3"/>
    <property type="match status" value="1"/>
</dbReference>
<dbReference type="Pfam" id="PF23321">
    <property type="entry name" value="R1_ABCA1"/>
    <property type="match status" value="2"/>
</dbReference>
<feature type="domain" description="ABC transporter" evidence="11">
    <location>
        <begin position="207"/>
        <end position="450"/>
    </location>
</feature>
<dbReference type="InterPro" id="IPR017871">
    <property type="entry name" value="ABC_transporter-like_CS"/>
</dbReference>
<dbReference type="EMBL" id="QRBI01000187">
    <property type="protein sequence ID" value="RMB95283.1"/>
    <property type="molecule type" value="Genomic_DNA"/>
</dbReference>
<evidence type="ECO:0000256" key="8">
    <source>
        <dbReference type="ARBA" id="ARBA00022989"/>
    </source>
</evidence>
<feature type="transmembrane region" description="Helical" evidence="10">
    <location>
        <begin position="20"/>
        <end position="40"/>
    </location>
</feature>
<keyword evidence="5" id="KW-0677">Repeat</keyword>
<dbReference type="CDD" id="cd03263">
    <property type="entry name" value="ABC_subfamily_A"/>
    <property type="match status" value="2"/>
</dbReference>
<feature type="transmembrane region" description="Helical" evidence="10">
    <location>
        <begin position="821"/>
        <end position="839"/>
    </location>
</feature>
<protein>
    <recommendedName>
        <fullName evidence="11">ABC transporter domain-containing protein</fullName>
    </recommendedName>
</protein>
<dbReference type="PANTHER" id="PTHR19229">
    <property type="entry name" value="ATP-BINDING CASSETTE TRANSPORTER SUBFAMILY A ABCA"/>
    <property type="match status" value="1"/>
</dbReference>
<dbReference type="Gene3D" id="3.40.50.300">
    <property type="entry name" value="P-loop containing nucleotide triphosphate hydrolases"/>
    <property type="match status" value="4"/>
</dbReference>
<keyword evidence="3" id="KW-0813">Transport</keyword>
<sequence length="2005" mass="226525">MQKKKKIPAAHFPEKPFLSLQIFCLIGYVPSVVLFTYVVSFTFKKVQNTKEFWSFIFSVTALLCTVVTEVSFFLDHFLVTTILHYVFSIFIPIYPLIGCLICFIKVSWKGKSESGGYRDPWDRLLVAVLAPYLQCLVWLLLLRYLELKNGGRTVREDPFFRKCFSKAKPWKFPDVPHEENEDEDVRAERLRVKEILSSPRSGEMPAILVSSLHKEFDERKEFLLGRKIKKVATKHVSLCVRKGEILGLLGPNGAGKSTLINMLVGEIEPTSGQVLMGGDSLGLSSEDGSVKFVGYCPQTNPLWPDITLQEHFEIYGAIKGMSQSDVTEVIKRIASVLDLKDHLQKTTKKLGMGLKRKLCFALSMLGSPRVTLLDEPSTGMDPKAKQHMWRAIRAAFKNKERAAILTTHYMEEADAVCDRVAILVSGQLRCIGTVQHLKSKFGRGYFLEMKLRETADVQQVEYLQRQILHIFPNANRQESFASILAYKIPKEDVQSLSHSFSKLEEVKHAFNIEDYSFSQATLEQEWVASLLFLYVLRDSAALIMNYPTQEFPYKFLGSLDDPAFNASGVTLMYTPATNATRRIMAKVASSSPLRGVIIEEVENEAKMEERGTSEEETIGVVFKDDFSYTLRFQVGRTAFPNEAFEHIETCWDFSAKHCKVPLYWYGGFLSVQSSIDAAVIEMKTNHSVWKEMKSITGVHLKTVMKPLFKLDYLWFIICAILPYCPYMHFLSVKVLKEKKKLKILMRAMGLQDISFWLSWSLLYTVYVSITASLLTWVTLSEAFNRNSFLEVYFFYFFYGVASIHFTFLLSSLLKQPNISSFVGFLLHILFGALGFLTLFEKLPRALEWTLNLFSPFAFTAGLAKIVKLEKYGPEFTPELNPFSNLYLILSFDGVLYFLLAIYFDKVFPGKYGVPHPPAFFLRPSYWLRGSGGSVGVRAGSSHDPVLGCDAEPMPPGFEGKEAIRLNNIKKIYTKKNKSTEALKGLSLNIYEGQITALLGHSGSGKTALLNVLSGFSKPSAGSAMIYNYNASEMWNMEGMQERVGICPQINLHFEALTVKENLRIFAHIKGIQWKEVDEEVQKVLVMLDLTDAQDVCADALSGGEKRKLSLGIAILGNPQVLLLDEPTAGLDPCSRHHVWSLLRERRAGRVTLFTTQSMEEADAQADRKAFLSCGRLQSVGSSLYLKRKWGIGYHLRMHINDLCDPEFVSSVVRQYIPDAVLKGQKRNELCFRLPLENTDSFPDLFRHLESSLLQGVVSYEVTRTTLEDVFLKLQGEEAIDPEGDGDLEEKDQNLAGFSKQGILAMSGMMLWRQQVCAVLRIRLLRLKHEAKFLRGVLLLFGTFILPPLMVLALFHLWNSSSSWEITSSPYFLPTKEKIQNRSTNLLILNDTGSEIEDFIAALKAQNITPEITPEKNITSLPDYNGAIKISLEGKSHQFTVMCSPEPINCFPVLVNILSNTFLRLFNSTARLRVWSKLLYTGESPELKNHIFFGLFTYLLVLAAGLPPLFAMSNVEDYKLQARSQLRLAGLFPSAYWCGQALVDIPLFWSLMCLMFGLLVLFTRICPLEAKAVLTLLICILGYGISLVLFVYLMAFVFRMGRSNRYIWSLTFILVNYAAFMNSDHHEALYYISMLIPVFPPVGWIMFSGLNFLMYNDYTIFETWNYIYMPTFAPYIHCVIFAFLLRCLEVRYGEAVPGFDPVFRIQQRRVVPQQNKERPGEEPPEVQAERERVRSATASLQLGEDLVVVNSLRKEYEVRTATSIFKKKKRLAVKNLSFGVKKGEVLGLLGPNGAGKSTTLNMISGGVAVTAGELSFALSILGDPTVMLWDEPSVSVDPKGQRRMRKVIQASMESKERAAILCTQSLEEAAAMCDRVAILVSGRLRYIGSLEDLKSKFGTSYHLELKMTDVGQSDALHSEILNVFPHAARQERTSSLLTYKIPVADALPLSRSFSKLEAAKRNLKLEEYSLSLSTLHQVFVDLTRDAEEHDLEVASNGAVEQRPLHP</sequence>
<dbReference type="InterPro" id="IPR003593">
    <property type="entry name" value="AAA+_ATPase"/>
</dbReference>
<feature type="transmembrane region" description="Helical" evidence="10">
    <location>
        <begin position="124"/>
        <end position="145"/>
    </location>
</feature>
<dbReference type="InterPro" id="IPR056264">
    <property type="entry name" value="R2_ABCA1-4-like"/>
</dbReference>
<evidence type="ECO:0000313" key="12">
    <source>
        <dbReference type="EMBL" id="RMB95283.1"/>
    </source>
</evidence>
<feature type="transmembrane region" description="Helical" evidence="10">
    <location>
        <begin position="1547"/>
        <end position="1565"/>
    </location>
</feature>
<feature type="transmembrane region" description="Helical" evidence="10">
    <location>
        <begin position="1332"/>
        <end position="1357"/>
    </location>
</feature>